<dbReference type="InterPro" id="IPR004821">
    <property type="entry name" value="Cyt_trans-like"/>
</dbReference>
<dbReference type="Proteomes" id="UP000289326">
    <property type="component" value="Chromosome"/>
</dbReference>
<dbReference type="Pfam" id="PF01467">
    <property type="entry name" value="CTP_transf_like"/>
    <property type="match status" value="1"/>
</dbReference>
<dbReference type="GO" id="GO:0015937">
    <property type="term" value="P:coenzyme A biosynthetic process"/>
    <property type="evidence" value="ECO:0007669"/>
    <property type="project" value="UniProtKB-UniRule"/>
</dbReference>
<reference evidence="11 12" key="1">
    <citation type="submission" date="2019-01" db="EMBL/GenBank/DDBJ databases">
        <title>Complete sequence and annotation of the Mycoplasma phocirhinis strain 852T genome.</title>
        <authorList>
            <person name="Frasca S.Jr."/>
            <person name="Kutish G.F."/>
            <person name="Castellanos Gell J."/>
            <person name="Michaels D.L."/>
            <person name="Brown D.R."/>
        </authorList>
    </citation>
    <scope>NUCLEOTIDE SEQUENCE [LARGE SCALE GENOMIC DNA]</scope>
    <source>
        <strain evidence="11 12">852</strain>
    </source>
</reference>
<evidence type="ECO:0000256" key="3">
    <source>
        <dbReference type="ARBA" id="ARBA00022695"/>
    </source>
</evidence>
<accession>A0A4P6MM55</accession>
<keyword evidence="7" id="KW-0173">Coenzyme A biosynthesis</keyword>
<keyword evidence="1" id="KW-0963">Cytoplasm</keyword>
<dbReference type="NCBIfam" id="TIGR01510">
    <property type="entry name" value="coaD_prev_kdtB"/>
    <property type="match status" value="1"/>
</dbReference>
<evidence type="ECO:0000256" key="8">
    <source>
        <dbReference type="ARBA" id="ARBA00029346"/>
    </source>
</evidence>
<keyword evidence="5" id="KW-0067">ATP-binding</keyword>
<evidence type="ECO:0000256" key="6">
    <source>
        <dbReference type="ARBA" id="ARBA00022842"/>
    </source>
</evidence>
<proteinExistence type="predicted"/>
<evidence type="ECO:0000256" key="4">
    <source>
        <dbReference type="ARBA" id="ARBA00022741"/>
    </source>
</evidence>
<gene>
    <name evidence="11" type="ORF">EG856_01285</name>
</gene>
<sequence length="141" mass="15868">MKKAIYAGSFDPLHDGHKAVIQKALKLIDELTIVVSNNPDKNNLQGIEQRYSKIKQYYANDARIKVIVNKNELIAHIAAKLGINFLIRSARNDIDYKTELDIAAGNNQVKGDLETILIIPDYKMIGISSTLIRHQKAIKKD</sequence>
<keyword evidence="4" id="KW-0547">Nucleotide-binding</keyword>
<dbReference type="PANTHER" id="PTHR21342:SF1">
    <property type="entry name" value="PHOSPHOPANTETHEINE ADENYLYLTRANSFERASE"/>
    <property type="match status" value="1"/>
</dbReference>
<feature type="domain" description="Cytidyltransferase-like" evidence="10">
    <location>
        <begin position="5"/>
        <end position="134"/>
    </location>
</feature>
<name>A0A4P6MM55_9BACT</name>
<evidence type="ECO:0000313" key="11">
    <source>
        <dbReference type="EMBL" id="QBF34558.1"/>
    </source>
</evidence>
<evidence type="ECO:0000256" key="1">
    <source>
        <dbReference type="ARBA" id="ARBA00022490"/>
    </source>
</evidence>
<evidence type="ECO:0000259" key="10">
    <source>
        <dbReference type="Pfam" id="PF01467"/>
    </source>
</evidence>
<dbReference type="GO" id="GO:0004595">
    <property type="term" value="F:pantetheine-phosphate adenylyltransferase activity"/>
    <property type="evidence" value="ECO:0007669"/>
    <property type="project" value="UniProtKB-UniRule"/>
</dbReference>
<keyword evidence="6" id="KW-0460">Magnesium</keyword>
<dbReference type="NCBIfam" id="TIGR00125">
    <property type="entry name" value="cyt_tran_rel"/>
    <property type="match status" value="1"/>
</dbReference>
<dbReference type="Gene3D" id="3.40.50.620">
    <property type="entry name" value="HUPs"/>
    <property type="match status" value="1"/>
</dbReference>
<protein>
    <recommendedName>
        <fullName evidence="9">Pantetheine-phosphate adenylyltransferase</fullName>
        <ecNumber evidence="9">2.7.7.3</ecNumber>
    </recommendedName>
</protein>
<evidence type="ECO:0000313" key="12">
    <source>
        <dbReference type="Proteomes" id="UP000289326"/>
    </source>
</evidence>
<dbReference type="PRINTS" id="PR01020">
    <property type="entry name" value="LPSBIOSNTHSS"/>
</dbReference>
<keyword evidence="12" id="KW-1185">Reference proteome</keyword>
<organism evidence="11 12">
    <name type="scientific">Mycoplasmopsis phocirhinis</name>
    <dbReference type="NCBI Taxonomy" id="142650"/>
    <lineage>
        <taxon>Bacteria</taxon>
        <taxon>Bacillati</taxon>
        <taxon>Mycoplasmatota</taxon>
        <taxon>Mycoplasmoidales</taxon>
        <taxon>Metamycoplasmataceae</taxon>
        <taxon>Mycoplasmopsis</taxon>
    </lineage>
</organism>
<dbReference type="InterPro" id="IPR001980">
    <property type="entry name" value="PPAT"/>
</dbReference>
<dbReference type="EC" id="2.7.7.3" evidence="9"/>
<evidence type="ECO:0000256" key="9">
    <source>
        <dbReference type="NCBIfam" id="TIGR01510"/>
    </source>
</evidence>
<dbReference type="EMBL" id="CP034841">
    <property type="protein sequence ID" value="QBF34558.1"/>
    <property type="molecule type" value="Genomic_DNA"/>
</dbReference>
<comment type="catalytic activity">
    <reaction evidence="8">
        <text>(R)-4'-phosphopantetheine + ATP + H(+) = 3'-dephospho-CoA + diphosphate</text>
        <dbReference type="Rhea" id="RHEA:19801"/>
        <dbReference type="ChEBI" id="CHEBI:15378"/>
        <dbReference type="ChEBI" id="CHEBI:30616"/>
        <dbReference type="ChEBI" id="CHEBI:33019"/>
        <dbReference type="ChEBI" id="CHEBI:57328"/>
        <dbReference type="ChEBI" id="CHEBI:61723"/>
        <dbReference type="EC" id="2.7.7.3"/>
    </reaction>
</comment>
<dbReference type="AlphaFoldDB" id="A0A4P6MM55"/>
<dbReference type="KEGG" id="mphi:EG856_01285"/>
<evidence type="ECO:0000256" key="2">
    <source>
        <dbReference type="ARBA" id="ARBA00022679"/>
    </source>
</evidence>
<dbReference type="GO" id="GO:0005524">
    <property type="term" value="F:ATP binding"/>
    <property type="evidence" value="ECO:0007669"/>
    <property type="project" value="UniProtKB-KW"/>
</dbReference>
<keyword evidence="2 11" id="KW-0808">Transferase</keyword>
<evidence type="ECO:0000256" key="5">
    <source>
        <dbReference type="ARBA" id="ARBA00022840"/>
    </source>
</evidence>
<dbReference type="PANTHER" id="PTHR21342">
    <property type="entry name" value="PHOSPHOPANTETHEINE ADENYLYLTRANSFERASE"/>
    <property type="match status" value="1"/>
</dbReference>
<evidence type="ECO:0000256" key="7">
    <source>
        <dbReference type="ARBA" id="ARBA00022993"/>
    </source>
</evidence>
<dbReference type="SUPFAM" id="SSF52374">
    <property type="entry name" value="Nucleotidylyl transferase"/>
    <property type="match status" value="1"/>
</dbReference>
<dbReference type="InterPro" id="IPR014729">
    <property type="entry name" value="Rossmann-like_a/b/a_fold"/>
</dbReference>
<dbReference type="RefSeq" id="WP_130429335.1">
    <property type="nucleotide sequence ID" value="NZ_CP034841.1"/>
</dbReference>
<dbReference type="OrthoDB" id="9806661at2"/>
<keyword evidence="3 11" id="KW-0548">Nucleotidyltransferase</keyword>